<evidence type="ECO:0000313" key="3">
    <source>
        <dbReference type="Proteomes" id="UP001566132"/>
    </source>
</evidence>
<gene>
    <name evidence="2" type="ORF">ABEB36_014609</name>
</gene>
<protein>
    <recommendedName>
        <fullName evidence="1">Reverse transcriptase domain-containing protein</fullName>
    </recommendedName>
</protein>
<dbReference type="Proteomes" id="UP001566132">
    <property type="component" value="Unassembled WGS sequence"/>
</dbReference>
<accession>A0ABD1E2B2</accession>
<keyword evidence="3" id="KW-1185">Reference proteome</keyword>
<organism evidence="2 3">
    <name type="scientific">Hypothenemus hampei</name>
    <name type="common">Coffee berry borer</name>
    <dbReference type="NCBI Taxonomy" id="57062"/>
    <lineage>
        <taxon>Eukaryota</taxon>
        <taxon>Metazoa</taxon>
        <taxon>Ecdysozoa</taxon>
        <taxon>Arthropoda</taxon>
        <taxon>Hexapoda</taxon>
        <taxon>Insecta</taxon>
        <taxon>Pterygota</taxon>
        <taxon>Neoptera</taxon>
        <taxon>Endopterygota</taxon>
        <taxon>Coleoptera</taxon>
        <taxon>Polyphaga</taxon>
        <taxon>Cucujiformia</taxon>
        <taxon>Curculionidae</taxon>
        <taxon>Scolytinae</taxon>
        <taxon>Hypothenemus</taxon>
    </lineage>
</organism>
<proteinExistence type="predicted"/>
<dbReference type="Pfam" id="PF00078">
    <property type="entry name" value="RVT_1"/>
    <property type="match status" value="1"/>
</dbReference>
<evidence type="ECO:0000259" key="1">
    <source>
        <dbReference type="PROSITE" id="PS50878"/>
    </source>
</evidence>
<comment type="caution">
    <text evidence="2">The sequence shown here is derived from an EMBL/GenBank/DDBJ whole genome shotgun (WGS) entry which is preliminary data.</text>
</comment>
<dbReference type="InterPro" id="IPR000477">
    <property type="entry name" value="RT_dom"/>
</dbReference>
<evidence type="ECO:0000313" key="2">
    <source>
        <dbReference type="EMBL" id="KAL1488813.1"/>
    </source>
</evidence>
<reference evidence="2 3" key="1">
    <citation type="submission" date="2024-05" db="EMBL/GenBank/DDBJ databases">
        <title>Genetic variation in Jamaican populations of the coffee berry borer (Hypothenemus hampei).</title>
        <authorList>
            <person name="Errbii M."/>
            <person name="Myrie A."/>
        </authorList>
    </citation>
    <scope>NUCLEOTIDE SEQUENCE [LARGE SCALE GENOMIC DNA]</scope>
    <source>
        <strain evidence="2">JA-Hopewell-2020-01-JO</strain>
        <tissue evidence="2">Whole body</tissue>
    </source>
</reference>
<name>A0ABD1E2B2_HYPHA</name>
<feature type="domain" description="Reverse transcriptase" evidence="1">
    <location>
        <begin position="1"/>
        <end position="212"/>
    </location>
</feature>
<sequence>MQNYVNNHYNIDCGTPLTDVFRLSNCKNTKNTSSLPTKLNFVKAFCTILSVLYVFGCAEFENNTEIAVPRQNFEKFNLVIFFDHITFIKIKSTMPFEGEGWDVLSEEKILENGVPQGSTLSCTLFAIAINDICAEVDQNIQKCLYVDDLAIFYSATTAGAVTHVLQPAINTTGCSLMSCPNHHVHKGEISSDHSKKKNSYPPPLLSTFGLSLKEQNLVLYKVHTFDLSYKSLSTYEN</sequence>
<dbReference type="AlphaFoldDB" id="A0ABD1E2B2"/>
<dbReference type="EMBL" id="JBDJPC010000013">
    <property type="protein sequence ID" value="KAL1488813.1"/>
    <property type="molecule type" value="Genomic_DNA"/>
</dbReference>
<dbReference type="PROSITE" id="PS50878">
    <property type="entry name" value="RT_POL"/>
    <property type="match status" value="1"/>
</dbReference>